<reference evidence="3 4" key="1">
    <citation type="journal article" date="2017" name="Genome Announc.">
        <title>Draft Genome Sequence of Romboutsia maritimum sp. nov. Strain CCRI-22766(T), Isolated from Coastal Estuarine Mud.</title>
        <authorList>
            <person name="Maheux A.F."/>
            <person name="Boudreau D.K."/>
            <person name="Berube E."/>
            <person name="Boissinot M."/>
            <person name="Raymond F."/>
            <person name="Brodeur S."/>
            <person name="Corbeil J."/>
            <person name="Brightwell G."/>
            <person name="Broda D."/>
            <person name="Omar R.F."/>
            <person name="Bergeron M.G."/>
        </authorList>
    </citation>
    <scope>NUCLEOTIDE SEQUENCE [LARGE SCALE GENOMIC DNA]</scope>
    <source>
        <strain evidence="3 4">CCRI-22766</strain>
    </source>
</reference>
<dbReference type="Proteomes" id="UP000243494">
    <property type="component" value="Unassembled WGS sequence"/>
</dbReference>
<evidence type="ECO:0000259" key="2">
    <source>
        <dbReference type="Pfam" id="PF07885"/>
    </source>
</evidence>
<dbReference type="Gene3D" id="2.160.20.80">
    <property type="entry name" value="E3 ubiquitin-protein ligase SopA"/>
    <property type="match status" value="1"/>
</dbReference>
<organism evidence="3 4">
    <name type="scientific">Romboutsia maritimum</name>
    <dbReference type="NCBI Taxonomy" id="2020948"/>
    <lineage>
        <taxon>Bacteria</taxon>
        <taxon>Bacillati</taxon>
        <taxon>Bacillota</taxon>
        <taxon>Clostridia</taxon>
        <taxon>Peptostreptococcales</taxon>
        <taxon>Peptostreptococcaceae</taxon>
        <taxon>Romboutsia</taxon>
    </lineage>
</organism>
<dbReference type="RefSeq" id="WP_095406405.1">
    <property type="nucleotide sequence ID" value="NZ_NOJZ02000002.1"/>
</dbReference>
<dbReference type="AlphaFoldDB" id="A0A371IVG8"/>
<dbReference type="OrthoDB" id="268207at2"/>
<dbReference type="InterPro" id="IPR013099">
    <property type="entry name" value="K_chnl_dom"/>
</dbReference>
<keyword evidence="1" id="KW-0472">Membrane</keyword>
<gene>
    <name evidence="3" type="ORF">CHF27_002280</name>
</gene>
<evidence type="ECO:0000313" key="4">
    <source>
        <dbReference type="Proteomes" id="UP000243494"/>
    </source>
</evidence>
<dbReference type="Gene3D" id="1.10.287.70">
    <property type="match status" value="1"/>
</dbReference>
<feature type="transmembrane region" description="Helical" evidence="1">
    <location>
        <begin position="290"/>
        <end position="309"/>
    </location>
</feature>
<feature type="transmembrane region" description="Helical" evidence="1">
    <location>
        <begin position="330"/>
        <end position="351"/>
    </location>
</feature>
<dbReference type="SUPFAM" id="SSF141571">
    <property type="entry name" value="Pentapeptide repeat-like"/>
    <property type="match status" value="1"/>
</dbReference>
<dbReference type="SUPFAM" id="SSF81324">
    <property type="entry name" value="Voltage-gated potassium channels"/>
    <property type="match status" value="1"/>
</dbReference>
<keyword evidence="1" id="KW-1133">Transmembrane helix</keyword>
<comment type="caution">
    <text evidence="3">The sequence shown here is derived from an EMBL/GenBank/DDBJ whole genome shotgun (WGS) entry which is preliminary data.</text>
</comment>
<evidence type="ECO:0000256" key="1">
    <source>
        <dbReference type="SAM" id="Phobius"/>
    </source>
</evidence>
<keyword evidence="4" id="KW-1185">Reference proteome</keyword>
<name>A0A371IVG8_9FIRM</name>
<evidence type="ECO:0000313" key="3">
    <source>
        <dbReference type="EMBL" id="RDY24487.1"/>
    </source>
</evidence>
<dbReference type="InterPro" id="IPR001646">
    <property type="entry name" value="5peptide_repeat"/>
</dbReference>
<feature type="domain" description="Potassium channel" evidence="2">
    <location>
        <begin position="335"/>
        <end position="389"/>
    </location>
</feature>
<proteinExistence type="predicted"/>
<accession>A0A371IVG8</accession>
<sequence length="390" mass="46236">MQFDNFDKIKKNINEELDKRIAERNKNYYIKMKSYKKADLKKYDKNLYIIENDISINFMSIKNKDIRDKSKINKNLKIIENSKIEYNEFMMCKFENIIFENCTFYGTIFSNCILENVTFNKCKFFDSTYAIAIFKEKTIFKNCYFKECLMENTIFLDSKIDNTKFVLTNLRNSILKKVYINEINIMDCDLRAFKIVNSEIEKLEFEDDFLSKLDENTFIDKIRIENNNYEKVSKVYRNIAYKFENNRLLNMAGEYYFLSKCTEHKSLKGFNKVKSYIFWILCGYGERPTYALITSIEIVLIFTIMYMFSGLDINGHTINYKMIILNELPVNNLIIDFMRAFYFSIVTFTTVGYGDIIPKGFSVFLSGVEMFLGVTMVGVWTATLSRKITR</sequence>
<protein>
    <recommendedName>
        <fullName evidence="2">Potassium channel domain-containing protein</fullName>
    </recommendedName>
</protein>
<dbReference type="EMBL" id="NOJZ02000002">
    <property type="protein sequence ID" value="RDY24487.1"/>
    <property type="molecule type" value="Genomic_DNA"/>
</dbReference>
<dbReference type="Pfam" id="PF07885">
    <property type="entry name" value="Ion_trans_2"/>
    <property type="match status" value="1"/>
</dbReference>
<dbReference type="Pfam" id="PF00805">
    <property type="entry name" value="Pentapeptide"/>
    <property type="match status" value="1"/>
</dbReference>
<keyword evidence="1" id="KW-0812">Transmembrane</keyword>
<feature type="transmembrane region" description="Helical" evidence="1">
    <location>
        <begin position="363"/>
        <end position="384"/>
    </location>
</feature>